<dbReference type="RefSeq" id="WP_388110796.1">
    <property type="nucleotide sequence ID" value="NZ_JBIAHM010000011.1"/>
</dbReference>
<protein>
    <submittedName>
        <fullName evidence="1">Uncharacterized protein</fullName>
    </submittedName>
</protein>
<evidence type="ECO:0000313" key="2">
    <source>
        <dbReference type="Proteomes" id="UP001601303"/>
    </source>
</evidence>
<proteinExistence type="predicted"/>
<keyword evidence="2" id="KW-1185">Reference proteome</keyword>
<dbReference type="Pfam" id="PF19953">
    <property type="entry name" value="EACC1"/>
    <property type="match status" value="1"/>
</dbReference>
<sequence length="129" mass="13778">MDVLLGLAPDGAADQEEAERFVGRLRAELRGLDFDALRVHASPSGDVPPEGAKAVDPVTVGAVVLALSASGGVLPTLVETLRDWLGRQSARHRVSVTIDGDTIELERASADERRELVDAFVRRHGTDAE</sequence>
<dbReference type="EMBL" id="JBIAHM010000011">
    <property type="protein sequence ID" value="MFE9602716.1"/>
    <property type="molecule type" value="Genomic_DNA"/>
</dbReference>
<evidence type="ECO:0000313" key="1">
    <source>
        <dbReference type="EMBL" id="MFE9602716.1"/>
    </source>
</evidence>
<accession>A0ABW6M999</accession>
<dbReference type="Proteomes" id="UP001601303">
    <property type="component" value="Unassembled WGS sequence"/>
</dbReference>
<gene>
    <name evidence="1" type="ORF">ACFYNQ_29650</name>
</gene>
<comment type="caution">
    <text evidence="1">The sequence shown here is derived from an EMBL/GenBank/DDBJ whole genome shotgun (WGS) entry which is preliminary data.</text>
</comment>
<dbReference type="InterPro" id="IPR045428">
    <property type="entry name" value="EACC1"/>
</dbReference>
<name>A0ABW6M999_9ACTN</name>
<reference evidence="1 2" key="1">
    <citation type="submission" date="2024-10" db="EMBL/GenBank/DDBJ databases">
        <title>The Natural Products Discovery Center: Release of the First 8490 Sequenced Strains for Exploring Actinobacteria Biosynthetic Diversity.</title>
        <authorList>
            <person name="Kalkreuter E."/>
            <person name="Kautsar S.A."/>
            <person name="Yang D."/>
            <person name="Bader C.D."/>
            <person name="Teijaro C.N."/>
            <person name="Fluegel L."/>
            <person name="Davis C.M."/>
            <person name="Simpson J.R."/>
            <person name="Lauterbach L."/>
            <person name="Steele A.D."/>
            <person name="Gui C."/>
            <person name="Meng S."/>
            <person name="Li G."/>
            <person name="Viehrig K."/>
            <person name="Ye F."/>
            <person name="Su P."/>
            <person name="Kiefer A.F."/>
            <person name="Nichols A."/>
            <person name="Cepeda A.J."/>
            <person name="Yan W."/>
            <person name="Fan B."/>
            <person name="Jiang Y."/>
            <person name="Adhikari A."/>
            <person name="Zheng C.-J."/>
            <person name="Schuster L."/>
            <person name="Cowan T.M."/>
            <person name="Smanski M.J."/>
            <person name="Chevrette M.G."/>
            <person name="De Carvalho L.P.S."/>
            <person name="Shen B."/>
        </authorList>
    </citation>
    <scope>NUCLEOTIDE SEQUENCE [LARGE SCALE GENOMIC DNA]</scope>
    <source>
        <strain evidence="1 2">NPDC006488</strain>
    </source>
</reference>
<organism evidence="1 2">
    <name type="scientific">Streptomyces hokutonensis</name>
    <dbReference type="NCBI Taxonomy" id="1306990"/>
    <lineage>
        <taxon>Bacteria</taxon>
        <taxon>Bacillati</taxon>
        <taxon>Actinomycetota</taxon>
        <taxon>Actinomycetes</taxon>
        <taxon>Kitasatosporales</taxon>
        <taxon>Streptomycetaceae</taxon>
        <taxon>Streptomyces</taxon>
    </lineage>
</organism>